<dbReference type="AlphaFoldDB" id="G9ZL56"/>
<evidence type="ECO:0000313" key="2">
    <source>
        <dbReference type="Proteomes" id="UP000004625"/>
    </source>
</evidence>
<dbReference type="HOGENOM" id="CLU_3235269_0_0_9"/>
<dbReference type="EMBL" id="AGEY01000023">
    <property type="protein sequence ID" value="EHM00545.1"/>
    <property type="molecule type" value="Genomic_DNA"/>
</dbReference>
<protein>
    <submittedName>
        <fullName evidence="1">Uncharacterized protein</fullName>
    </submittedName>
</protein>
<organism evidence="1 2">
    <name type="scientific">Lentilactobacillus parafarraginis F0439</name>
    <dbReference type="NCBI Taxonomy" id="797515"/>
    <lineage>
        <taxon>Bacteria</taxon>
        <taxon>Bacillati</taxon>
        <taxon>Bacillota</taxon>
        <taxon>Bacilli</taxon>
        <taxon>Lactobacillales</taxon>
        <taxon>Lactobacillaceae</taxon>
        <taxon>Lentilactobacillus</taxon>
    </lineage>
</organism>
<keyword evidence="2" id="KW-1185">Reference proteome</keyword>
<gene>
    <name evidence="1" type="ORF">HMPREF9103_00455</name>
</gene>
<accession>G9ZL56</accession>
<name>G9ZL56_9LACO</name>
<comment type="caution">
    <text evidence="1">The sequence shown here is derived from an EMBL/GenBank/DDBJ whole genome shotgun (WGS) entry which is preliminary data.</text>
</comment>
<dbReference type="Proteomes" id="UP000004625">
    <property type="component" value="Unassembled WGS sequence"/>
</dbReference>
<evidence type="ECO:0000313" key="1">
    <source>
        <dbReference type="EMBL" id="EHM00545.1"/>
    </source>
</evidence>
<sequence>MTGMAMLTTLLVKVDMNEKMEMAVKIHQILGWLLLINMRIFHL</sequence>
<reference evidence="1 2" key="1">
    <citation type="submission" date="2011-09" db="EMBL/GenBank/DDBJ databases">
        <authorList>
            <person name="Weinstock G."/>
            <person name="Sodergren E."/>
            <person name="Clifton S."/>
            <person name="Fulton L."/>
            <person name="Fulton B."/>
            <person name="Courtney L."/>
            <person name="Fronick C."/>
            <person name="Harrison M."/>
            <person name="Strong C."/>
            <person name="Farmer C."/>
            <person name="Delahaunty K."/>
            <person name="Markovic C."/>
            <person name="Hall O."/>
            <person name="Minx P."/>
            <person name="Tomlinson C."/>
            <person name="Mitreva M."/>
            <person name="Hou S."/>
            <person name="Chen J."/>
            <person name="Wollam A."/>
            <person name="Pepin K.H."/>
            <person name="Johnson M."/>
            <person name="Bhonagiri V."/>
            <person name="Zhang X."/>
            <person name="Suruliraj S."/>
            <person name="Warren W."/>
            <person name="Chinwalla A."/>
            <person name="Mardis E.R."/>
            <person name="Wilson R.K."/>
        </authorList>
    </citation>
    <scope>NUCLEOTIDE SEQUENCE [LARGE SCALE GENOMIC DNA]</scope>
    <source>
        <strain evidence="1 2">F0439</strain>
    </source>
</reference>
<proteinExistence type="predicted"/>